<evidence type="ECO:0000313" key="9">
    <source>
        <dbReference type="EMBL" id="PWS34164.1"/>
    </source>
</evidence>
<feature type="transmembrane region" description="Helical" evidence="8">
    <location>
        <begin position="339"/>
        <end position="360"/>
    </location>
</feature>
<keyword evidence="10" id="KW-1185">Reference proteome</keyword>
<keyword evidence="7 8" id="KW-0472">Membrane</keyword>
<feature type="transmembrane region" description="Helical" evidence="8">
    <location>
        <begin position="122"/>
        <end position="142"/>
    </location>
</feature>
<evidence type="ECO:0000256" key="1">
    <source>
        <dbReference type="ARBA" id="ARBA00004651"/>
    </source>
</evidence>
<dbReference type="Proteomes" id="UP000245765">
    <property type="component" value="Unassembled WGS sequence"/>
</dbReference>
<sequence length="549" mass="58357">MAWNVGPHRPDAWPLRQREWRRLLALPSIMAVALLLRLQLLDHSSLSLDEAFTRYWIEQGQAFLWGEGRRIETNPPLYYSLLHIWSAIAGGGDSALRLPSALASVALVGMAGWLGRQVAGPAAGLGAAALLAVWPLCVWHGVEARPVALAPLFEAAALLGVFLWVRRVAGAPVHGGRGARPLAAPFALVVLGSVAAIHTHATALFFTAALGAALAGALLSRRAARLADLAPAAAAGAVIAAISGPQFLVFVAQRNSGNIAWIPPLSVWKVQSFAIPLGPGMAMFELPGWLRVALLALLLGLAAIGAARLRDRAAITVLLAVPMLYVAALLAASLGRPVLLPRVAVILLLPMAVLVAMGILARPGLAWRAGTGALAAGVLALGLGMQLYRPASATFANTLRPDYRAVVRFLQDEARCAGPVFTGHAWTLLGWPHYAPAERRPLMVVQLPEEEDFRRNPFFALHAPRSGITFLSAAEFGRMVESLPASVILVQRTPASSPPMRAQIAAWEARFAVERHAFGQGNNEIVVHCLRAPNPGRSGGGQSRAWTFT</sequence>
<protein>
    <recommendedName>
        <fullName evidence="11">Glycosyltransferase RgtA/B/C/D-like domain-containing protein</fullName>
    </recommendedName>
</protein>
<feature type="transmembrane region" description="Helical" evidence="8">
    <location>
        <begin position="203"/>
        <end position="220"/>
    </location>
</feature>
<dbReference type="GO" id="GO:0009103">
    <property type="term" value="P:lipopolysaccharide biosynthetic process"/>
    <property type="evidence" value="ECO:0007669"/>
    <property type="project" value="UniProtKB-ARBA"/>
</dbReference>
<keyword evidence="5 8" id="KW-0812">Transmembrane</keyword>
<dbReference type="AlphaFoldDB" id="A0A317F4U2"/>
<evidence type="ECO:0000256" key="2">
    <source>
        <dbReference type="ARBA" id="ARBA00022475"/>
    </source>
</evidence>
<dbReference type="PANTHER" id="PTHR33908">
    <property type="entry name" value="MANNOSYLTRANSFERASE YKCB-RELATED"/>
    <property type="match status" value="1"/>
</dbReference>
<evidence type="ECO:0000256" key="7">
    <source>
        <dbReference type="ARBA" id="ARBA00023136"/>
    </source>
</evidence>
<keyword evidence="6 8" id="KW-1133">Transmembrane helix</keyword>
<name>A0A317F4U2_9PROT</name>
<reference evidence="10" key="1">
    <citation type="submission" date="2018-05" db="EMBL/GenBank/DDBJ databases">
        <authorList>
            <person name="Du Z."/>
            <person name="Wang X."/>
        </authorList>
    </citation>
    <scope>NUCLEOTIDE SEQUENCE [LARGE SCALE GENOMIC DNA]</scope>
    <source>
        <strain evidence="10">CQN31</strain>
    </source>
</reference>
<evidence type="ECO:0000256" key="8">
    <source>
        <dbReference type="SAM" id="Phobius"/>
    </source>
</evidence>
<dbReference type="GO" id="GO:0016763">
    <property type="term" value="F:pentosyltransferase activity"/>
    <property type="evidence" value="ECO:0007669"/>
    <property type="project" value="TreeGrafter"/>
</dbReference>
<proteinExistence type="predicted"/>
<evidence type="ECO:0000256" key="5">
    <source>
        <dbReference type="ARBA" id="ARBA00022692"/>
    </source>
</evidence>
<keyword evidence="2" id="KW-1003">Cell membrane</keyword>
<feature type="transmembrane region" description="Helical" evidence="8">
    <location>
        <begin position="232"/>
        <end position="252"/>
    </location>
</feature>
<keyword evidence="4" id="KW-0808">Transferase</keyword>
<feature type="transmembrane region" description="Helical" evidence="8">
    <location>
        <begin position="288"/>
        <end position="307"/>
    </location>
</feature>
<evidence type="ECO:0000313" key="10">
    <source>
        <dbReference type="Proteomes" id="UP000245765"/>
    </source>
</evidence>
<dbReference type="PANTHER" id="PTHR33908:SF11">
    <property type="entry name" value="MEMBRANE PROTEIN"/>
    <property type="match status" value="1"/>
</dbReference>
<feature type="transmembrane region" description="Helical" evidence="8">
    <location>
        <begin position="148"/>
        <end position="166"/>
    </location>
</feature>
<dbReference type="GO" id="GO:0005886">
    <property type="term" value="C:plasma membrane"/>
    <property type="evidence" value="ECO:0007669"/>
    <property type="project" value="UniProtKB-SubCell"/>
</dbReference>
<gene>
    <name evidence="9" type="ORF">DFH01_26410</name>
</gene>
<feature type="transmembrane region" description="Helical" evidence="8">
    <location>
        <begin position="178"/>
        <end position="197"/>
    </location>
</feature>
<evidence type="ECO:0000256" key="6">
    <source>
        <dbReference type="ARBA" id="ARBA00022989"/>
    </source>
</evidence>
<evidence type="ECO:0008006" key="11">
    <source>
        <dbReference type="Google" id="ProtNLM"/>
    </source>
</evidence>
<keyword evidence="3" id="KW-0328">Glycosyltransferase</keyword>
<dbReference type="InterPro" id="IPR050297">
    <property type="entry name" value="LipidA_mod_glycosyltrf_83"/>
</dbReference>
<comment type="subcellular location">
    <subcellularLocation>
        <location evidence="1">Cell membrane</location>
        <topology evidence="1">Multi-pass membrane protein</topology>
    </subcellularLocation>
</comment>
<evidence type="ECO:0000256" key="4">
    <source>
        <dbReference type="ARBA" id="ARBA00022679"/>
    </source>
</evidence>
<organism evidence="9 10">
    <name type="scientific">Falsiroseomonas bella</name>
    <dbReference type="NCBI Taxonomy" id="2184016"/>
    <lineage>
        <taxon>Bacteria</taxon>
        <taxon>Pseudomonadati</taxon>
        <taxon>Pseudomonadota</taxon>
        <taxon>Alphaproteobacteria</taxon>
        <taxon>Acetobacterales</taxon>
        <taxon>Roseomonadaceae</taxon>
        <taxon>Falsiroseomonas</taxon>
    </lineage>
</organism>
<feature type="transmembrane region" description="Helical" evidence="8">
    <location>
        <begin position="367"/>
        <end position="388"/>
    </location>
</feature>
<dbReference type="EMBL" id="QGNA01000008">
    <property type="protein sequence ID" value="PWS34164.1"/>
    <property type="molecule type" value="Genomic_DNA"/>
</dbReference>
<evidence type="ECO:0000256" key="3">
    <source>
        <dbReference type="ARBA" id="ARBA00022676"/>
    </source>
</evidence>
<feature type="transmembrane region" description="Helical" evidence="8">
    <location>
        <begin position="314"/>
        <end position="333"/>
    </location>
</feature>
<accession>A0A317F4U2</accession>
<comment type="caution">
    <text evidence="9">The sequence shown here is derived from an EMBL/GenBank/DDBJ whole genome shotgun (WGS) entry which is preliminary data.</text>
</comment>